<dbReference type="STRING" id="1486859.SAMN05444273_10985"/>
<evidence type="ECO:0000313" key="2">
    <source>
        <dbReference type="Proteomes" id="UP000184144"/>
    </source>
</evidence>
<organism evidence="1 2">
    <name type="scientific">Litoreibacter ascidiaceicola</name>
    <dbReference type="NCBI Taxonomy" id="1486859"/>
    <lineage>
        <taxon>Bacteria</taxon>
        <taxon>Pseudomonadati</taxon>
        <taxon>Pseudomonadota</taxon>
        <taxon>Alphaproteobacteria</taxon>
        <taxon>Rhodobacterales</taxon>
        <taxon>Roseobacteraceae</taxon>
        <taxon>Litoreibacter</taxon>
    </lineage>
</organism>
<evidence type="ECO:0000313" key="1">
    <source>
        <dbReference type="EMBL" id="SHF67437.1"/>
    </source>
</evidence>
<proteinExistence type="predicted"/>
<dbReference type="RefSeq" id="WP_175549192.1">
    <property type="nucleotide sequence ID" value="NZ_FQUV01000009.1"/>
</dbReference>
<name>A0A1M5DKD8_9RHOB</name>
<reference evidence="2" key="1">
    <citation type="submission" date="2016-11" db="EMBL/GenBank/DDBJ databases">
        <authorList>
            <person name="Varghese N."/>
            <person name="Submissions S."/>
        </authorList>
    </citation>
    <scope>NUCLEOTIDE SEQUENCE [LARGE SCALE GENOMIC DNA]</scope>
    <source>
        <strain evidence="2">DSM 100566</strain>
    </source>
</reference>
<sequence>MPELLEHRFDHRLEARFVSFILDRKSHEIVGWLFEWNTGEQMPMWKDEVHEDVVFRS</sequence>
<accession>A0A1M5DKD8</accession>
<protein>
    <submittedName>
        <fullName evidence="1">Uncharacterized protein</fullName>
    </submittedName>
</protein>
<dbReference type="AlphaFoldDB" id="A0A1M5DKD8"/>
<dbReference type="EMBL" id="FQUV01000009">
    <property type="protein sequence ID" value="SHF67437.1"/>
    <property type="molecule type" value="Genomic_DNA"/>
</dbReference>
<dbReference type="Proteomes" id="UP000184144">
    <property type="component" value="Unassembled WGS sequence"/>
</dbReference>
<keyword evidence="2" id="KW-1185">Reference proteome</keyword>
<gene>
    <name evidence="1" type="ORF">SAMN05444273_10985</name>
</gene>